<sequence>MLLRAINASFDADRCSRLLAMLLQSLKPLSTTATGRVNQKPDMCLATLLY</sequence>
<name>A0A8T1CU77_9STRA</name>
<dbReference type="Proteomes" id="UP000736787">
    <property type="component" value="Unassembled WGS sequence"/>
</dbReference>
<accession>A0A8T1CU77</accession>
<dbReference type="AlphaFoldDB" id="A0A8T1CU77"/>
<protein>
    <submittedName>
        <fullName evidence="1">Uncharacterized protein</fullName>
    </submittedName>
</protein>
<evidence type="ECO:0000313" key="1">
    <source>
        <dbReference type="EMBL" id="KAG2929679.1"/>
    </source>
</evidence>
<gene>
    <name evidence="1" type="ORF">PC117_g13943</name>
</gene>
<reference evidence="1" key="1">
    <citation type="submission" date="2018-10" db="EMBL/GenBank/DDBJ databases">
        <title>Effector identification in a new, highly contiguous assembly of the strawberry crown rot pathogen Phytophthora cactorum.</title>
        <authorList>
            <person name="Armitage A.D."/>
            <person name="Nellist C.F."/>
            <person name="Bates H."/>
            <person name="Vickerstaff R.J."/>
            <person name="Harrison R.J."/>
        </authorList>
    </citation>
    <scope>NUCLEOTIDE SEQUENCE</scope>
    <source>
        <strain evidence="1">4040</strain>
    </source>
</reference>
<organism evidence="1 2">
    <name type="scientific">Phytophthora cactorum</name>
    <dbReference type="NCBI Taxonomy" id="29920"/>
    <lineage>
        <taxon>Eukaryota</taxon>
        <taxon>Sar</taxon>
        <taxon>Stramenopiles</taxon>
        <taxon>Oomycota</taxon>
        <taxon>Peronosporomycetes</taxon>
        <taxon>Peronosporales</taxon>
        <taxon>Peronosporaceae</taxon>
        <taxon>Phytophthora</taxon>
    </lineage>
</organism>
<evidence type="ECO:0000313" key="2">
    <source>
        <dbReference type="Proteomes" id="UP000736787"/>
    </source>
</evidence>
<comment type="caution">
    <text evidence="1">The sequence shown here is derived from an EMBL/GenBank/DDBJ whole genome shotgun (WGS) entry which is preliminary data.</text>
</comment>
<proteinExistence type="predicted"/>
<dbReference type="EMBL" id="RCMK01000421">
    <property type="protein sequence ID" value="KAG2929679.1"/>
    <property type="molecule type" value="Genomic_DNA"/>
</dbReference>